<protein>
    <recommendedName>
        <fullName evidence="3">Zinc-ribbon containing domain-containing protein</fullName>
    </recommendedName>
</protein>
<dbReference type="AlphaFoldDB" id="A0AB33Z2N3"/>
<accession>A0AB33Z2N3</accession>
<organism evidence="1 2">
    <name type="scientific">Cycloclasticus pugetii</name>
    <dbReference type="NCBI Taxonomy" id="34068"/>
    <lineage>
        <taxon>Bacteria</taxon>
        <taxon>Pseudomonadati</taxon>
        <taxon>Pseudomonadota</taxon>
        <taxon>Gammaproteobacteria</taxon>
        <taxon>Thiotrichales</taxon>
        <taxon>Piscirickettsiaceae</taxon>
        <taxon>Cycloclasticus</taxon>
    </lineage>
</organism>
<evidence type="ECO:0008006" key="3">
    <source>
        <dbReference type="Google" id="ProtNLM"/>
    </source>
</evidence>
<dbReference type="Pfam" id="PF07295">
    <property type="entry name" value="DUF1451"/>
    <property type="match status" value="1"/>
</dbReference>
<dbReference type="RefSeq" id="WP_015006469.1">
    <property type="nucleotide sequence ID" value="NZ_FQZJ01000001.1"/>
</dbReference>
<evidence type="ECO:0000313" key="1">
    <source>
        <dbReference type="EMBL" id="EPD13502.1"/>
    </source>
</evidence>
<gene>
    <name evidence="1" type="ORF">L196_03176</name>
</gene>
<keyword evidence="2" id="KW-1185">Reference proteome</keyword>
<dbReference type="Proteomes" id="UP000015462">
    <property type="component" value="Unassembled WGS sequence"/>
</dbReference>
<sequence length="174" mass="19935">MNNSIQDKLLQAYDKMMQRLHDTVERAEKIAIPTLSENLKHAQEKAVELGELTKEEASKVADYLKRDLEDASAYLQTTKKEFSDWLSFESNLIEGKIGDWTHSVVDKAKLEWENLNLDTIKGTLYHSGELTGPGTLECTQCKQTLNFKKTGHIPPCPTCHKTEFKRRKKKVVKK</sequence>
<comment type="caution">
    <text evidence="1">The sequence shown here is derived from an EMBL/GenBank/DDBJ whole genome shotgun (WGS) entry which is preliminary data.</text>
</comment>
<reference evidence="1 2" key="1">
    <citation type="journal article" date="2013" name="Genome Announc.">
        <title>Genome Sequence of the Pyrene- and Fluoranthene-Degrading Bacterium Cycloclasticus sp. Strain PY97M.</title>
        <authorList>
            <person name="Cui Z."/>
            <person name="Xu G."/>
            <person name="Li Q."/>
            <person name="Gao W."/>
            <person name="Zheng L."/>
        </authorList>
    </citation>
    <scope>NUCLEOTIDE SEQUENCE [LARGE SCALE GENOMIC DNA]</scope>
    <source>
        <strain evidence="1 2">PY97M</strain>
    </source>
</reference>
<dbReference type="EMBL" id="ASHL01000002">
    <property type="protein sequence ID" value="EPD13502.1"/>
    <property type="molecule type" value="Genomic_DNA"/>
</dbReference>
<name>A0AB33Z2N3_9GAMM</name>
<dbReference type="InterPro" id="IPR009912">
    <property type="entry name" value="DUF1451"/>
</dbReference>
<evidence type="ECO:0000313" key="2">
    <source>
        <dbReference type="Proteomes" id="UP000015462"/>
    </source>
</evidence>
<proteinExistence type="predicted"/>